<evidence type="ECO:0000313" key="6">
    <source>
        <dbReference type="EMBL" id="KAJ9131756.1"/>
    </source>
</evidence>
<dbReference type="GO" id="GO:0006508">
    <property type="term" value="P:proteolysis"/>
    <property type="evidence" value="ECO:0007669"/>
    <property type="project" value="UniProtKB-KW"/>
</dbReference>
<evidence type="ECO:0000256" key="4">
    <source>
        <dbReference type="SAM" id="MobiDB-lite"/>
    </source>
</evidence>
<evidence type="ECO:0000256" key="1">
    <source>
        <dbReference type="ARBA" id="ARBA00005234"/>
    </source>
</evidence>
<feature type="region of interest" description="Disordered" evidence="4">
    <location>
        <begin position="353"/>
        <end position="432"/>
    </location>
</feature>
<protein>
    <recommendedName>
        <fullName evidence="5">Ubiquitin-like protease family profile domain-containing protein</fullName>
    </recommendedName>
</protein>
<feature type="compositionally biased region" description="Acidic residues" evidence="4">
    <location>
        <begin position="479"/>
        <end position="493"/>
    </location>
</feature>
<comment type="caution">
    <text evidence="6">The sequence shown here is derived from an EMBL/GenBank/DDBJ whole genome shotgun (WGS) entry which is preliminary data.</text>
</comment>
<feature type="non-terminal residue" evidence="6">
    <location>
        <position position="700"/>
    </location>
</feature>
<name>A0AA38R7J7_9PEZI</name>
<evidence type="ECO:0000256" key="3">
    <source>
        <dbReference type="ARBA" id="ARBA00022801"/>
    </source>
</evidence>
<feature type="region of interest" description="Disordered" evidence="4">
    <location>
        <begin position="134"/>
        <end position="179"/>
    </location>
</feature>
<feature type="compositionally biased region" description="Low complexity" evidence="4">
    <location>
        <begin position="356"/>
        <end position="369"/>
    </location>
</feature>
<dbReference type="GO" id="GO:0019783">
    <property type="term" value="F:ubiquitin-like protein peptidase activity"/>
    <property type="evidence" value="ECO:0007669"/>
    <property type="project" value="UniProtKB-ARBA"/>
</dbReference>
<feature type="region of interest" description="Disordered" evidence="4">
    <location>
        <begin position="465"/>
        <end position="501"/>
    </location>
</feature>
<proteinExistence type="inferred from homology"/>
<reference evidence="6" key="1">
    <citation type="submission" date="2022-07" db="EMBL/GenBank/DDBJ databases">
        <title>Fungi with potential for degradation of polypropylene.</title>
        <authorList>
            <person name="Gostincar C."/>
        </authorList>
    </citation>
    <scope>NUCLEOTIDE SEQUENCE</scope>
    <source>
        <strain evidence="6">EXF-13287</strain>
    </source>
</reference>
<keyword evidence="2" id="KW-0645">Protease</keyword>
<dbReference type="Gene3D" id="3.40.395.10">
    <property type="entry name" value="Adenoviral Proteinase, Chain A"/>
    <property type="match status" value="1"/>
</dbReference>
<dbReference type="GO" id="GO:0008234">
    <property type="term" value="F:cysteine-type peptidase activity"/>
    <property type="evidence" value="ECO:0007669"/>
    <property type="project" value="InterPro"/>
</dbReference>
<evidence type="ECO:0000313" key="7">
    <source>
        <dbReference type="Proteomes" id="UP001174691"/>
    </source>
</evidence>
<feature type="domain" description="Ubiquitin-like protease family profile" evidence="5">
    <location>
        <begin position="577"/>
        <end position="654"/>
    </location>
</feature>
<gene>
    <name evidence="6" type="ORF">NKR19_g9473</name>
</gene>
<dbReference type="EMBL" id="JANBVN010000229">
    <property type="protein sequence ID" value="KAJ9131756.1"/>
    <property type="molecule type" value="Genomic_DNA"/>
</dbReference>
<dbReference type="Pfam" id="PF02902">
    <property type="entry name" value="Peptidase_C48"/>
    <property type="match status" value="1"/>
</dbReference>
<evidence type="ECO:0000259" key="5">
    <source>
        <dbReference type="Pfam" id="PF02902"/>
    </source>
</evidence>
<dbReference type="Proteomes" id="UP001174691">
    <property type="component" value="Unassembled WGS sequence"/>
</dbReference>
<keyword evidence="3" id="KW-0378">Hydrolase</keyword>
<dbReference type="AlphaFoldDB" id="A0AA38R7J7"/>
<organism evidence="6 7">
    <name type="scientific">Coniochaeta hoffmannii</name>
    <dbReference type="NCBI Taxonomy" id="91930"/>
    <lineage>
        <taxon>Eukaryota</taxon>
        <taxon>Fungi</taxon>
        <taxon>Dikarya</taxon>
        <taxon>Ascomycota</taxon>
        <taxon>Pezizomycotina</taxon>
        <taxon>Sordariomycetes</taxon>
        <taxon>Sordariomycetidae</taxon>
        <taxon>Coniochaetales</taxon>
        <taxon>Coniochaetaceae</taxon>
        <taxon>Coniochaeta</taxon>
    </lineage>
</organism>
<dbReference type="InterPro" id="IPR003653">
    <property type="entry name" value="Peptidase_C48_C"/>
</dbReference>
<dbReference type="SUPFAM" id="SSF54001">
    <property type="entry name" value="Cysteine proteinases"/>
    <property type="match status" value="1"/>
</dbReference>
<sequence>MDDREDPDHSLDQALAAVRRALSDISSGRQAIESWHRVIHEYCRRPTSSPPDFPAWVLSNLDEDTVLACLRYDFGEEHLRDVYKSKRRDHACAVIAEWTGLRSPELLALWFGADDVRTPTGKTLLAVKKGLCEESVGEDEGDAEEEGSEESGDEEAVEQEEEEEEQREEDEQYDVGGERRGANLAVFDDACRVALQAWIDRYGKDITGSSQASVKARKAAIFASPSTTSCLEGHAGRRARLLQRDFLSLQHRPSIAGKRARARGKKAAQDAVLTDDEDRLAVDERHEAMLGDIQGGEALVGPVEAQAPSPGTIVVAASQAAATQFEQPQPKPSHALLAEGVIAEEEPIMEPQITGAAASSSSSSSSSSSRPTQVKPGDKSDTQQPAAKPVPAFQNPFRTPGSAQSAFTATTTARRGTNIFSPTEGDTTLDTTLGMSPALPFVRHKRSRSADVLIPLDSPLIKKAKAAAGTTDDQPAPVIEDDDDDDDDIDDFNMPEGQSRPDDLKTVMISKLSSDTAWLGGETVDHLVELAAWSVDTCTTISGISLQNSRLGASFAQRFVDPNGEPRPRVIVVFSQCNNHWVTVCLDTSAWAATVWDSLVRAPSPATKEALASSLARVGDFLPVHGREKPSIAYAPGAPKQDDAHNCGVFAVVVGWYLAAGLAPPKTLNGHLWRRLFLAAAKQSSLAATLPRQLVDVDVR</sequence>
<dbReference type="InterPro" id="IPR038765">
    <property type="entry name" value="Papain-like_cys_pep_sf"/>
</dbReference>
<comment type="similarity">
    <text evidence="1">Belongs to the peptidase C48 family.</text>
</comment>
<accession>A0AA38R7J7</accession>
<keyword evidence="7" id="KW-1185">Reference proteome</keyword>
<feature type="compositionally biased region" description="Low complexity" evidence="4">
    <location>
        <begin position="401"/>
        <end position="417"/>
    </location>
</feature>
<feature type="compositionally biased region" description="Acidic residues" evidence="4">
    <location>
        <begin position="135"/>
        <end position="173"/>
    </location>
</feature>
<evidence type="ECO:0000256" key="2">
    <source>
        <dbReference type="ARBA" id="ARBA00022670"/>
    </source>
</evidence>